<dbReference type="EMBL" id="NQKG01000002">
    <property type="protein sequence ID" value="OZY56560.1"/>
    <property type="molecule type" value="Genomic_DNA"/>
</dbReference>
<proteinExistence type="predicted"/>
<evidence type="ECO:0000313" key="1">
    <source>
        <dbReference type="EMBL" id="OZY56560.1"/>
    </source>
</evidence>
<gene>
    <name evidence="1" type="ORF">CJF38_02315</name>
</gene>
<organism evidence="1 2">
    <name type="scientific">Pseudomonas lundensis</name>
    <dbReference type="NCBI Taxonomy" id="86185"/>
    <lineage>
        <taxon>Bacteria</taxon>
        <taxon>Pseudomonadati</taxon>
        <taxon>Pseudomonadota</taxon>
        <taxon>Gammaproteobacteria</taxon>
        <taxon>Pseudomonadales</taxon>
        <taxon>Pseudomonadaceae</taxon>
        <taxon>Pseudomonas</taxon>
    </lineage>
</organism>
<comment type="caution">
    <text evidence="1">The sequence shown here is derived from an EMBL/GenBank/DDBJ whole genome shotgun (WGS) entry which is preliminary data.</text>
</comment>
<evidence type="ECO:0000313" key="2">
    <source>
        <dbReference type="Proteomes" id="UP000216897"/>
    </source>
</evidence>
<reference evidence="1 2" key="1">
    <citation type="submission" date="2017-08" db="EMBL/GenBank/DDBJ databases">
        <title>Genomic and metabolic characterisation of spoilage-associated Pseudomonas species.</title>
        <authorList>
            <person name="Stanborough T."/>
            <person name="Fegan N."/>
            <person name="Powell S.M."/>
            <person name="Singh T."/>
            <person name="Tamplin M.L."/>
            <person name="Chandry P.S."/>
        </authorList>
    </citation>
    <scope>NUCLEOTIDE SEQUENCE [LARGE SCALE GENOMIC DNA]</scope>
    <source>
        <strain evidence="1 2">L1814</strain>
    </source>
</reference>
<keyword evidence="2" id="KW-1185">Reference proteome</keyword>
<sequence>MLEPHERCAAIEERQCAQTHYFSAHDGALIKYTPSGSEREGRLMERITPRADQLQHPRKNALHMKLRANALKPSEYISQVARAGALQMLEGSAAWKVAAPTTDPAGPGSSVPAMPE</sequence>
<name>A0ABX4GSG5_9PSED</name>
<protein>
    <submittedName>
        <fullName evidence="1">Uncharacterized protein</fullName>
    </submittedName>
</protein>
<accession>A0ABX4GSG5</accession>
<dbReference type="Proteomes" id="UP000216897">
    <property type="component" value="Unassembled WGS sequence"/>
</dbReference>